<dbReference type="AlphaFoldDB" id="A0A0F8XU32"/>
<accession>A0A0F8XU32</accession>
<name>A0A0F8XU32_9ZZZZ</name>
<dbReference type="EMBL" id="LAZR01057258">
    <property type="protein sequence ID" value="KKK72428.1"/>
    <property type="molecule type" value="Genomic_DNA"/>
</dbReference>
<gene>
    <name evidence="1" type="ORF">LCGC14_2903940</name>
</gene>
<proteinExistence type="predicted"/>
<organism evidence="1">
    <name type="scientific">marine sediment metagenome</name>
    <dbReference type="NCBI Taxonomy" id="412755"/>
    <lineage>
        <taxon>unclassified sequences</taxon>
        <taxon>metagenomes</taxon>
        <taxon>ecological metagenomes</taxon>
    </lineage>
</organism>
<feature type="non-terminal residue" evidence="1">
    <location>
        <position position="1"/>
    </location>
</feature>
<sequence>LMTVYGAEAIHAATAAAKTTNGVNPGQYVGELRRVYKNFKVVNVMHMNSVRNADKLWLVLRYQFLTRQQLRLLACDFAERALDRIDEPDPRSFEAIRVARLFAVGQASSEELAAAAYAAAADAVAYAAERQWQIERVIAALGGK</sequence>
<protein>
    <submittedName>
        <fullName evidence="1">Uncharacterized protein</fullName>
    </submittedName>
</protein>
<reference evidence="1" key="1">
    <citation type="journal article" date="2015" name="Nature">
        <title>Complex archaea that bridge the gap between prokaryotes and eukaryotes.</title>
        <authorList>
            <person name="Spang A."/>
            <person name="Saw J.H."/>
            <person name="Jorgensen S.L."/>
            <person name="Zaremba-Niedzwiedzka K."/>
            <person name="Martijn J."/>
            <person name="Lind A.E."/>
            <person name="van Eijk R."/>
            <person name="Schleper C."/>
            <person name="Guy L."/>
            <person name="Ettema T.J."/>
        </authorList>
    </citation>
    <scope>NUCLEOTIDE SEQUENCE</scope>
</reference>
<evidence type="ECO:0000313" key="1">
    <source>
        <dbReference type="EMBL" id="KKK72428.1"/>
    </source>
</evidence>
<comment type="caution">
    <text evidence="1">The sequence shown here is derived from an EMBL/GenBank/DDBJ whole genome shotgun (WGS) entry which is preliminary data.</text>
</comment>